<dbReference type="Proteomes" id="UP000054721">
    <property type="component" value="Unassembled WGS sequence"/>
</dbReference>
<dbReference type="EMBL" id="JYDW01002929">
    <property type="protein sequence ID" value="KRZ46550.1"/>
    <property type="molecule type" value="Genomic_DNA"/>
</dbReference>
<evidence type="ECO:0000313" key="2">
    <source>
        <dbReference type="Proteomes" id="UP000054721"/>
    </source>
</evidence>
<dbReference type="AlphaFoldDB" id="A0A0V1KH37"/>
<reference evidence="1 2" key="1">
    <citation type="submission" date="2015-05" db="EMBL/GenBank/DDBJ databases">
        <title>Evolution of Trichinella species and genotypes.</title>
        <authorList>
            <person name="Korhonen P.K."/>
            <person name="Edoardo P."/>
            <person name="Giuseppe L.R."/>
            <person name="Gasser R.B."/>
        </authorList>
    </citation>
    <scope>NUCLEOTIDE SEQUENCE [LARGE SCALE GENOMIC DNA]</scope>
    <source>
        <strain evidence="1">ISS10</strain>
    </source>
</reference>
<keyword evidence="2" id="KW-1185">Reference proteome</keyword>
<name>A0A0V1KH37_9BILA</name>
<organism evidence="1 2">
    <name type="scientific">Trichinella nativa</name>
    <dbReference type="NCBI Taxonomy" id="6335"/>
    <lineage>
        <taxon>Eukaryota</taxon>
        <taxon>Metazoa</taxon>
        <taxon>Ecdysozoa</taxon>
        <taxon>Nematoda</taxon>
        <taxon>Enoplea</taxon>
        <taxon>Dorylaimia</taxon>
        <taxon>Trichinellida</taxon>
        <taxon>Trichinellidae</taxon>
        <taxon>Trichinella</taxon>
    </lineage>
</organism>
<accession>A0A0V1KH37</accession>
<sequence>MEINGRLLRRPHLPLRSCTRSTQEVEAGRFLSSRPVWSTE</sequence>
<protein>
    <submittedName>
        <fullName evidence="1">Uncharacterized protein</fullName>
    </submittedName>
</protein>
<evidence type="ECO:0000313" key="1">
    <source>
        <dbReference type="EMBL" id="KRZ46550.1"/>
    </source>
</evidence>
<comment type="caution">
    <text evidence="1">The sequence shown here is derived from an EMBL/GenBank/DDBJ whole genome shotgun (WGS) entry which is preliminary data.</text>
</comment>
<proteinExistence type="predicted"/>
<gene>
    <name evidence="1" type="ORF">T02_8359</name>
</gene>